<evidence type="ECO:0000313" key="2">
    <source>
        <dbReference type="EMBL" id="CEG33247.1"/>
    </source>
</evidence>
<keyword evidence="1" id="KW-0812">Transmembrane</keyword>
<sequence>MKGMDLSILFGITGGLLSLVGLIAIFVTMNAQQNIEKAREVLWSLQSFYLQHRSITLDSEKKLSWYYNHYRDLTRTKFNFTRILVILLACLTIVFVGFSWLYFIFRHHYTWKVQAFAIIACFILFLFVLLLLWLIVIPKVGSLPTHEQLFSLNLDSDRDHKITKNKLKEIHSIDMERIFAENIHCKVTGTILTGFSEADFNTWYDIEIRLPFPVDYKQVEMKLTALGAEGYHEQYGILNPTIDEQTIKCHWVSEKIVTDEQLELIKKEHLKNKEENESKDFVKYSWETIHIFSVTLQIDRLILNFYSGKFRKMNIDCHEIESTVLAGFEVGYEQYTDNYKYLESNNLTNKQRDSKIKWVENEDS</sequence>
<gene>
    <name evidence="2" type="ORF">BN1180_03419</name>
</gene>
<dbReference type="EMBL" id="CCXW01000001">
    <property type="protein sequence ID" value="CEG33247.1"/>
    <property type="molecule type" value="Genomic_DNA"/>
</dbReference>
<comment type="caution">
    <text evidence="2">The sequence shown here is derived from an EMBL/GenBank/DDBJ whole genome shotgun (WGS) entry which is preliminary data.</text>
</comment>
<keyword evidence="1" id="KW-0472">Membrane</keyword>
<evidence type="ECO:0000256" key="1">
    <source>
        <dbReference type="SAM" id="Phobius"/>
    </source>
</evidence>
<keyword evidence="3" id="KW-1185">Reference proteome</keyword>
<dbReference type="Proteomes" id="UP000182110">
    <property type="component" value="Unassembled WGS sequence"/>
</dbReference>
<proteinExistence type="predicted"/>
<reference evidence="2 3" key="1">
    <citation type="journal article" date="2014" name="Genome Announc.">
        <title>Genome Sequence of Bacillus simplex Strain P558, Isolated from a Human Fecal Sample.</title>
        <authorList>
            <person name="Croce O."/>
            <person name="Hugon P."/>
            <person name="Lagier J.C."/>
            <person name="Bibi F."/>
            <person name="Robert C."/>
            <person name="Azhar E.I."/>
            <person name="Raoult D."/>
            <person name="Fournier P.E."/>
        </authorList>
    </citation>
    <scope>NUCLEOTIDE SEQUENCE [LARGE SCALE GENOMIC DNA]</scope>
    <source>
        <strain evidence="2 3">P558</strain>
    </source>
</reference>
<organism evidence="2 3">
    <name type="scientific">Peribacillus simplex</name>
    <dbReference type="NCBI Taxonomy" id="1478"/>
    <lineage>
        <taxon>Bacteria</taxon>
        <taxon>Bacillati</taxon>
        <taxon>Bacillota</taxon>
        <taxon>Bacilli</taxon>
        <taxon>Bacillales</taxon>
        <taxon>Bacillaceae</taxon>
        <taxon>Peribacillus</taxon>
    </lineage>
</organism>
<feature type="transmembrane region" description="Helical" evidence="1">
    <location>
        <begin position="6"/>
        <end position="29"/>
    </location>
</feature>
<evidence type="ECO:0000313" key="3">
    <source>
        <dbReference type="Proteomes" id="UP000182110"/>
    </source>
</evidence>
<keyword evidence="1" id="KW-1133">Transmembrane helix</keyword>
<protein>
    <submittedName>
        <fullName evidence="2">Uncharacterized protein</fullName>
    </submittedName>
</protein>
<dbReference type="RefSeq" id="WP_048689225.1">
    <property type="nucleotide sequence ID" value="NZ_CCXW01000001.1"/>
</dbReference>
<feature type="transmembrane region" description="Helical" evidence="1">
    <location>
        <begin position="115"/>
        <end position="136"/>
    </location>
</feature>
<accession>A0AAN2PID8</accession>
<feature type="transmembrane region" description="Helical" evidence="1">
    <location>
        <begin position="83"/>
        <end position="103"/>
    </location>
</feature>
<dbReference type="AlphaFoldDB" id="A0AAN2PID8"/>
<name>A0AAN2PID8_9BACI</name>